<accession>A0A2T1GJV5</accession>
<organism evidence="1 2">
    <name type="scientific">Chamaesiphon polymorphus CCALA 037</name>
    <dbReference type="NCBI Taxonomy" id="2107692"/>
    <lineage>
        <taxon>Bacteria</taxon>
        <taxon>Bacillati</taxon>
        <taxon>Cyanobacteriota</taxon>
        <taxon>Cyanophyceae</taxon>
        <taxon>Gomontiellales</taxon>
        <taxon>Chamaesiphonaceae</taxon>
        <taxon>Chamaesiphon</taxon>
    </lineage>
</organism>
<comment type="caution">
    <text evidence="1">The sequence shown here is derived from an EMBL/GenBank/DDBJ whole genome shotgun (WGS) entry which is preliminary data.</text>
</comment>
<keyword evidence="2" id="KW-1185">Reference proteome</keyword>
<dbReference type="RefSeq" id="WP_106301505.1">
    <property type="nucleotide sequence ID" value="NZ_PVWO01000048.1"/>
</dbReference>
<reference evidence="1 2" key="1">
    <citation type="submission" date="2018-03" db="EMBL/GenBank/DDBJ databases">
        <title>The ancient ancestry and fast evolution of plastids.</title>
        <authorList>
            <person name="Moore K.R."/>
            <person name="Magnabosco C."/>
            <person name="Momper L."/>
            <person name="Gold D.A."/>
            <person name="Bosak T."/>
            <person name="Fournier G.P."/>
        </authorList>
    </citation>
    <scope>NUCLEOTIDE SEQUENCE [LARGE SCALE GENOMIC DNA]</scope>
    <source>
        <strain evidence="1 2">CCALA 037</strain>
    </source>
</reference>
<sequence>MSANIIDAIDRLMPLIIHSTCINSKLWESPYQELPLRDYSLSWVIVDRNSKGRVAYQNVTSEMVEIWENEGIDWQQRAAINLKVASQELWTHQKLREDGSVVWAIMMHNDGFGSSRILLSPYLDKYFPDGYYVAIPDRSIGIIIPRDLSLGEMQETQDLLESWYDSASAPMSPHLFAPDDLVPEHYFWN</sequence>
<protein>
    <submittedName>
        <fullName evidence="1">Uncharacterized protein</fullName>
    </submittedName>
</protein>
<dbReference type="AlphaFoldDB" id="A0A2T1GJV5"/>
<dbReference type="OrthoDB" id="879361at2"/>
<dbReference type="EMBL" id="PVWO01000048">
    <property type="protein sequence ID" value="PSB58102.1"/>
    <property type="molecule type" value="Genomic_DNA"/>
</dbReference>
<gene>
    <name evidence="1" type="ORF">C7B77_06050</name>
</gene>
<name>A0A2T1GJV5_9CYAN</name>
<evidence type="ECO:0000313" key="1">
    <source>
        <dbReference type="EMBL" id="PSB58102.1"/>
    </source>
</evidence>
<evidence type="ECO:0000313" key="2">
    <source>
        <dbReference type="Proteomes" id="UP000238937"/>
    </source>
</evidence>
<dbReference type="Proteomes" id="UP000238937">
    <property type="component" value="Unassembled WGS sequence"/>
</dbReference>
<proteinExistence type="predicted"/>